<dbReference type="InterPro" id="IPR042468">
    <property type="entry name" value="Peptidase_C65_otubain_sub1"/>
</dbReference>
<evidence type="ECO:0000256" key="3">
    <source>
        <dbReference type="ARBA" id="ARBA00022670"/>
    </source>
</evidence>
<evidence type="ECO:0000256" key="4">
    <source>
        <dbReference type="ARBA" id="ARBA00022786"/>
    </source>
</evidence>
<dbReference type="GO" id="GO:0005634">
    <property type="term" value="C:nucleus"/>
    <property type="evidence" value="ECO:0007669"/>
    <property type="project" value="TreeGrafter"/>
</dbReference>
<dbReference type="EC" id="3.4.19.12" evidence="2"/>
<sequence length="307" mass="34018">MESNTQRSGEPAEQSQDTGLSGAKDPELAKLSRAQLLELNQKFLEETGLETRERALISQRLPMTVLRGEYDGAPTFVRRIDWLESKGYKTVRRSRGDGDCFYRCTSIAFAYVEKVLNAPDVALAVASALSTLEATLPLLKAAGFEPMVYEDFYEVFRSVIEQIVTPDAATGERLTPDILLEAFQEPQASNSIVVYLRLLTSAQIRAAEDDYSAFLFHPDTGEPMGVREFCESFVEAIGREADHVQITALARALKVNVRIAYLDGRGSGDAVEFVEFQNRIDGLESDSSGSNAVVLLYRPGHYDILET</sequence>
<dbReference type="Proteomes" id="UP000077266">
    <property type="component" value="Unassembled WGS sequence"/>
</dbReference>
<feature type="compositionally biased region" description="Polar residues" evidence="7">
    <location>
        <begin position="1"/>
        <end position="19"/>
    </location>
</feature>
<dbReference type="AlphaFoldDB" id="A0A165FSP2"/>
<dbReference type="Gene3D" id="1.20.1300.20">
    <property type="entry name" value="Peptidase C65 Otubain, subdomain 2"/>
    <property type="match status" value="1"/>
</dbReference>
<evidence type="ECO:0000256" key="6">
    <source>
        <dbReference type="ARBA" id="ARBA00022807"/>
    </source>
</evidence>
<dbReference type="InterPro" id="IPR042467">
    <property type="entry name" value="Peptidase_C65_otubain_sub2"/>
</dbReference>
<feature type="region of interest" description="Disordered" evidence="7">
    <location>
        <begin position="1"/>
        <end position="25"/>
    </location>
</feature>
<keyword evidence="6" id="KW-0788">Thiol protease</keyword>
<evidence type="ECO:0000256" key="1">
    <source>
        <dbReference type="ARBA" id="ARBA00000707"/>
    </source>
</evidence>
<evidence type="ECO:0000256" key="7">
    <source>
        <dbReference type="SAM" id="MobiDB-lite"/>
    </source>
</evidence>
<protein>
    <recommendedName>
        <fullName evidence="2">ubiquitinyl hydrolase 1</fullName>
        <ecNumber evidence="2">3.4.19.12</ecNumber>
    </recommendedName>
</protein>
<evidence type="ECO:0000313" key="10">
    <source>
        <dbReference type="Proteomes" id="UP000077266"/>
    </source>
</evidence>
<dbReference type="InterPro" id="IPR038765">
    <property type="entry name" value="Papain-like_cys_pep_sf"/>
</dbReference>
<name>A0A165FSP2_EXIGL</name>
<dbReference type="EMBL" id="KV426072">
    <property type="protein sequence ID" value="KZV89468.1"/>
    <property type="molecule type" value="Genomic_DNA"/>
</dbReference>
<evidence type="ECO:0000256" key="5">
    <source>
        <dbReference type="ARBA" id="ARBA00022801"/>
    </source>
</evidence>
<proteinExistence type="predicted"/>
<dbReference type="OrthoDB" id="18915at2759"/>
<organism evidence="9 10">
    <name type="scientific">Exidia glandulosa HHB12029</name>
    <dbReference type="NCBI Taxonomy" id="1314781"/>
    <lineage>
        <taxon>Eukaryota</taxon>
        <taxon>Fungi</taxon>
        <taxon>Dikarya</taxon>
        <taxon>Basidiomycota</taxon>
        <taxon>Agaricomycotina</taxon>
        <taxon>Agaricomycetes</taxon>
        <taxon>Auriculariales</taxon>
        <taxon>Exidiaceae</taxon>
        <taxon>Exidia</taxon>
    </lineage>
</organism>
<keyword evidence="5" id="KW-0378">Hydrolase</keyword>
<evidence type="ECO:0000313" key="9">
    <source>
        <dbReference type="EMBL" id="KZV89468.1"/>
    </source>
</evidence>
<dbReference type="GO" id="GO:0004843">
    <property type="term" value="F:cysteine-type deubiquitinase activity"/>
    <property type="evidence" value="ECO:0007669"/>
    <property type="project" value="UniProtKB-EC"/>
</dbReference>
<gene>
    <name evidence="9" type="ORF">EXIGLDRAFT_838495</name>
</gene>
<evidence type="ECO:0000259" key="8">
    <source>
        <dbReference type="PROSITE" id="PS50802"/>
    </source>
</evidence>
<dbReference type="PROSITE" id="PS50802">
    <property type="entry name" value="OTU"/>
    <property type="match status" value="1"/>
</dbReference>
<feature type="domain" description="OTU" evidence="8">
    <location>
        <begin position="89"/>
        <end position="307"/>
    </location>
</feature>
<keyword evidence="4" id="KW-0833">Ubl conjugation pathway</keyword>
<comment type="catalytic activity">
    <reaction evidence="1">
        <text>Thiol-dependent hydrolysis of ester, thioester, amide, peptide and isopeptide bonds formed by the C-terminal Gly of ubiquitin (a 76-residue protein attached to proteins as an intracellular targeting signal).</text>
        <dbReference type="EC" id="3.4.19.12"/>
    </reaction>
</comment>
<evidence type="ECO:0000256" key="2">
    <source>
        <dbReference type="ARBA" id="ARBA00012759"/>
    </source>
</evidence>
<dbReference type="InterPro" id="IPR019400">
    <property type="entry name" value="Peptidase_C65_otubain"/>
</dbReference>
<accession>A0A165FSP2</accession>
<keyword evidence="10" id="KW-1185">Reference proteome</keyword>
<dbReference type="PANTHER" id="PTHR12931:SF15">
    <property type="entry name" value="UBIQUITIN THIOESTERASE OTUBAIN-LIKE"/>
    <property type="match status" value="1"/>
</dbReference>
<reference evidence="9 10" key="1">
    <citation type="journal article" date="2016" name="Mol. Biol. Evol.">
        <title>Comparative Genomics of Early-Diverging Mushroom-Forming Fungi Provides Insights into the Origins of Lignocellulose Decay Capabilities.</title>
        <authorList>
            <person name="Nagy L.G."/>
            <person name="Riley R."/>
            <person name="Tritt A."/>
            <person name="Adam C."/>
            <person name="Daum C."/>
            <person name="Floudas D."/>
            <person name="Sun H."/>
            <person name="Yadav J.S."/>
            <person name="Pangilinan J."/>
            <person name="Larsson K.H."/>
            <person name="Matsuura K."/>
            <person name="Barry K."/>
            <person name="Labutti K."/>
            <person name="Kuo R."/>
            <person name="Ohm R.A."/>
            <person name="Bhattacharya S.S."/>
            <person name="Shirouzu T."/>
            <person name="Yoshinaga Y."/>
            <person name="Martin F.M."/>
            <person name="Grigoriev I.V."/>
            <person name="Hibbett D.S."/>
        </authorList>
    </citation>
    <scope>NUCLEOTIDE SEQUENCE [LARGE SCALE GENOMIC DNA]</scope>
    <source>
        <strain evidence="9 10">HHB12029</strain>
    </source>
</reference>
<keyword evidence="3" id="KW-0645">Protease</keyword>
<dbReference type="PANTHER" id="PTHR12931">
    <property type="entry name" value="UBIQUITIN THIOLESTERASE PROTEIN OTUB"/>
    <property type="match status" value="1"/>
</dbReference>
<dbReference type="Pfam" id="PF10275">
    <property type="entry name" value="Peptidase_C65"/>
    <property type="match status" value="1"/>
</dbReference>
<dbReference type="InParanoid" id="A0A165FSP2"/>
<dbReference type="GO" id="GO:0043130">
    <property type="term" value="F:ubiquitin binding"/>
    <property type="evidence" value="ECO:0007669"/>
    <property type="project" value="TreeGrafter"/>
</dbReference>
<dbReference type="GO" id="GO:0071108">
    <property type="term" value="P:protein K48-linked deubiquitination"/>
    <property type="evidence" value="ECO:0007669"/>
    <property type="project" value="TreeGrafter"/>
</dbReference>
<dbReference type="SUPFAM" id="SSF54001">
    <property type="entry name" value="Cysteine proteinases"/>
    <property type="match status" value="1"/>
</dbReference>
<dbReference type="CDD" id="cd22749">
    <property type="entry name" value="Otubain_C65"/>
    <property type="match status" value="1"/>
</dbReference>
<dbReference type="GO" id="GO:0006508">
    <property type="term" value="P:proteolysis"/>
    <property type="evidence" value="ECO:0007669"/>
    <property type="project" value="UniProtKB-KW"/>
</dbReference>
<dbReference type="Gene3D" id="3.30.200.60">
    <property type="entry name" value="Peptidase C65 Otubain, subdomain 1"/>
    <property type="match status" value="1"/>
</dbReference>
<dbReference type="InterPro" id="IPR003323">
    <property type="entry name" value="OTU_dom"/>
</dbReference>
<dbReference type="STRING" id="1314781.A0A165FSP2"/>